<proteinExistence type="predicted"/>
<comment type="caution">
    <text evidence="1">The sequence shown here is derived from an EMBL/GenBank/DDBJ whole genome shotgun (WGS) entry which is preliminary data.</text>
</comment>
<organism evidence="1 2">
    <name type="scientific">Peribacillus frigoritolerans</name>
    <dbReference type="NCBI Taxonomy" id="450367"/>
    <lineage>
        <taxon>Bacteria</taxon>
        <taxon>Bacillati</taxon>
        <taxon>Bacillota</taxon>
        <taxon>Bacilli</taxon>
        <taxon>Bacillales</taxon>
        <taxon>Bacillaceae</taxon>
        <taxon>Peribacillus</taxon>
    </lineage>
</organism>
<reference evidence="1" key="1">
    <citation type="submission" date="2021-04" db="EMBL/GenBank/DDBJ databases">
        <title>Whole genome sequencing of Enterococci isolates from hospitalized patients.</title>
        <authorList>
            <person name="Ogoti B.M."/>
            <person name="Onyambu F.G."/>
        </authorList>
    </citation>
    <scope>NUCLEOTIDE SEQUENCE</scope>
    <source>
        <strain evidence="1">242</strain>
    </source>
</reference>
<dbReference type="AlphaFoldDB" id="A0A941FPW8"/>
<protein>
    <submittedName>
        <fullName evidence="1">Uncharacterized protein</fullName>
    </submittedName>
</protein>
<evidence type="ECO:0000313" key="1">
    <source>
        <dbReference type="EMBL" id="MBR8644496.1"/>
    </source>
</evidence>
<evidence type="ECO:0000313" key="2">
    <source>
        <dbReference type="Proteomes" id="UP000680045"/>
    </source>
</evidence>
<name>A0A941FPW8_9BACI</name>
<sequence>MNIKKNYYYPKLKRSFSTFDMTSFMKMSTVNYYARSSKGIPAGRSKAHPSVSTFALMKRKEPGS</sequence>
<dbReference type="Proteomes" id="UP000680045">
    <property type="component" value="Unassembled WGS sequence"/>
</dbReference>
<gene>
    <name evidence="1" type="ORF">KEH51_07525</name>
</gene>
<accession>A0A941FPW8</accession>
<dbReference type="EMBL" id="JAGTPW010000010">
    <property type="protein sequence ID" value="MBR8644496.1"/>
    <property type="molecule type" value="Genomic_DNA"/>
</dbReference>